<comment type="caution">
    <text evidence="4">The sequence shown here is derived from an EMBL/GenBank/DDBJ whole genome shotgun (WGS) entry which is preliminary data.</text>
</comment>
<dbReference type="InterPro" id="IPR036390">
    <property type="entry name" value="WH_DNA-bd_sf"/>
</dbReference>
<feature type="region of interest" description="Disordered" evidence="2">
    <location>
        <begin position="304"/>
        <end position="326"/>
    </location>
</feature>
<accession>A0A3F3NIM0</accession>
<organism evidence="4 5">
    <name type="scientific">Enterococcus faecium</name>
    <name type="common">Streptococcus faecium</name>
    <dbReference type="NCBI Taxonomy" id="1352"/>
    <lineage>
        <taxon>Bacteria</taxon>
        <taxon>Bacillati</taxon>
        <taxon>Bacillota</taxon>
        <taxon>Bacilli</taxon>
        <taxon>Lactobacillales</taxon>
        <taxon>Enterococcaceae</taxon>
        <taxon>Enterococcus</taxon>
    </lineage>
</organism>
<evidence type="ECO:0000256" key="1">
    <source>
        <dbReference type="ARBA" id="ARBA00038283"/>
    </source>
</evidence>
<dbReference type="RefSeq" id="WP_104885321.1">
    <property type="nucleotide sequence ID" value="NZ_KZ846102.1"/>
</dbReference>
<dbReference type="Pfam" id="PF01051">
    <property type="entry name" value="Rep3_N"/>
    <property type="match status" value="1"/>
</dbReference>
<dbReference type="EMBL" id="LEQJ01000027">
    <property type="protein sequence ID" value="RBS25071.1"/>
    <property type="molecule type" value="Genomic_DNA"/>
</dbReference>
<name>A0A3F3NIM0_ENTFC</name>
<dbReference type="SUPFAM" id="SSF46785">
    <property type="entry name" value="Winged helix' DNA-binding domain"/>
    <property type="match status" value="1"/>
</dbReference>
<dbReference type="GO" id="GO:0006270">
    <property type="term" value="P:DNA replication initiation"/>
    <property type="evidence" value="ECO:0007669"/>
    <property type="project" value="InterPro"/>
</dbReference>
<protein>
    <recommendedName>
        <fullName evidence="3">Initiator Rep protein WH1 domain-containing protein</fullName>
    </recommendedName>
</protein>
<dbReference type="GO" id="GO:0003887">
    <property type="term" value="F:DNA-directed DNA polymerase activity"/>
    <property type="evidence" value="ECO:0007669"/>
    <property type="project" value="InterPro"/>
</dbReference>
<gene>
    <name evidence="4" type="ORF">EB12_02931</name>
</gene>
<sequence>MVIQQEENQDKRQDQTIVKVSHNIRNLKGLGKLSAKELAIFFAMIGEAQSKYLVTMVDSNGKPILNKYGKPKKVVKMPIDNSVTLSIQRLRHLASLGNESNKQIVDRYFSNQPEPLTINEQMELLQTGINLHSIYMVDENENEIITAPAIARWVINKHTLEVTARINPEYLEWFSEVVNQYILFNLRDFVKLKSKYSMILFLELSTFWNTGMYYKRINDLREILGVNPTRNNRDFINNVLKPAIAALKEYFPELSLTVEKNSSDSRKITHVRLKFDKLTITDMQERLRSSEGASLVEYQQELENMEGEEKAVNDPTPEIDLSNVEW</sequence>
<comment type="similarity">
    <text evidence="1">Belongs to the initiator RepB protein family.</text>
</comment>
<evidence type="ECO:0000259" key="3">
    <source>
        <dbReference type="Pfam" id="PF01051"/>
    </source>
</evidence>
<dbReference type="InterPro" id="IPR036388">
    <property type="entry name" value="WH-like_DNA-bd_sf"/>
</dbReference>
<dbReference type="Proteomes" id="UP000253144">
    <property type="component" value="Unassembled WGS sequence"/>
</dbReference>
<dbReference type="InterPro" id="IPR000525">
    <property type="entry name" value="Initiator_Rep_WH1"/>
</dbReference>
<dbReference type="AlphaFoldDB" id="A0A3F3NIM0"/>
<dbReference type="Gene3D" id="1.10.10.10">
    <property type="entry name" value="Winged helix-like DNA-binding domain superfamily/Winged helix DNA-binding domain"/>
    <property type="match status" value="1"/>
</dbReference>
<feature type="domain" description="Initiator Rep protein WH1" evidence="3">
    <location>
        <begin position="33"/>
        <end position="201"/>
    </location>
</feature>
<evidence type="ECO:0000313" key="5">
    <source>
        <dbReference type="Proteomes" id="UP000253144"/>
    </source>
</evidence>
<proteinExistence type="inferred from homology"/>
<evidence type="ECO:0000313" key="4">
    <source>
        <dbReference type="EMBL" id="RBS25071.1"/>
    </source>
</evidence>
<dbReference type="Pfam" id="PF21205">
    <property type="entry name" value="Rep3_C"/>
    <property type="match status" value="1"/>
</dbReference>
<evidence type="ECO:0000256" key="2">
    <source>
        <dbReference type="SAM" id="MobiDB-lite"/>
    </source>
</evidence>
<reference evidence="4 5" key="1">
    <citation type="submission" date="2015-06" db="EMBL/GenBank/DDBJ databases">
        <title>The Genome Sequence of Enterococcus faecium 131EA1.</title>
        <authorList>
            <consortium name="The Broad Institute Genomics Platform"/>
            <consortium name="The Broad Institute Genome Sequencing Center for Infectious Disease"/>
            <person name="Earl A.M."/>
            <person name="Van Tyne D."/>
            <person name="Lebreton F."/>
            <person name="Saavedra J.T."/>
            <person name="Gilmore M.S."/>
            <person name="Manson Mcguire A."/>
            <person name="Clock S."/>
            <person name="Crupain M."/>
            <person name="Rangan U."/>
            <person name="Young S."/>
            <person name="Abouelleil A."/>
            <person name="Cao P."/>
            <person name="Chapman S.B."/>
            <person name="Griggs A."/>
            <person name="Priest M."/>
            <person name="Shea T."/>
            <person name="Wortman J."/>
            <person name="Nusbaum C."/>
            <person name="Birren B."/>
        </authorList>
    </citation>
    <scope>NUCLEOTIDE SEQUENCE [LARGE SCALE GENOMIC DNA]</scope>
    <source>
        <strain evidence="4 5">131EA1</strain>
    </source>
</reference>